<dbReference type="RefSeq" id="WP_345556117.1">
    <property type="nucleotide sequence ID" value="NZ_BAABIK010000007.1"/>
</dbReference>
<evidence type="ECO:0000256" key="6">
    <source>
        <dbReference type="SAM" id="SignalP"/>
    </source>
</evidence>
<dbReference type="PANTHER" id="PTHR30532">
    <property type="entry name" value="IRON III DICITRATE-BINDING PERIPLASMIC PROTEIN"/>
    <property type="match status" value="1"/>
</dbReference>
<sequence length="348" mass="37030">MPSLTRAPAPIARIALVAAAALTAAGCGAPSGSQNDSGGSGGDWSPVTIEHAHGSTTIEQKPERIVTVGWSDEATLLELGIVPVGMNASTYAGDEEGYLPWDLEKLEEMGAEKPELINTDDGISAEQVANLAPDLVLGVQSGMTEKEYKRLSEVAPTIPYLDDPWMTGWQEQTVTIGKAVGKEEEARTIADETVSYIDDLSAKHPEFEGTSYAVGTLIPSTGEFGFYVDKDARVVIMNQLGLTPAAFTDDLSVADGAFYGTLSQENSDKVDADVLVMWFNSAQERKKMEDNPVFQKIDAVEDDAYVGYVDPAKSMAISTPNPLTIPWVMDGFVEDLGKAAKGEAGASA</sequence>
<evidence type="ECO:0000256" key="2">
    <source>
        <dbReference type="ARBA" id="ARBA00008814"/>
    </source>
</evidence>
<evidence type="ECO:0000256" key="4">
    <source>
        <dbReference type="ARBA" id="ARBA00022729"/>
    </source>
</evidence>
<feature type="compositionally biased region" description="Low complexity" evidence="5">
    <location>
        <begin position="27"/>
        <end position="37"/>
    </location>
</feature>
<reference evidence="9" key="1">
    <citation type="journal article" date="2019" name="Int. J. Syst. Evol. Microbiol.">
        <title>The Global Catalogue of Microorganisms (GCM) 10K type strain sequencing project: providing services to taxonomists for standard genome sequencing and annotation.</title>
        <authorList>
            <consortium name="The Broad Institute Genomics Platform"/>
            <consortium name="The Broad Institute Genome Sequencing Center for Infectious Disease"/>
            <person name="Wu L."/>
            <person name="Ma J."/>
        </authorList>
    </citation>
    <scope>NUCLEOTIDE SEQUENCE [LARGE SCALE GENOMIC DNA]</scope>
    <source>
        <strain evidence="9">JCM 18123</strain>
    </source>
</reference>
<evidence type="ECO:0000256" key="1">
    <source>
        <dbReference type="ARBA" id="ARBA00004196"/>
    </source>
</evidence>
<keyword evidence="9" id="KW-1185">Reference proteome</keyword>
<feature type="signal peptide" evidence="6">
    <location>
        <begin position="1"/>
        <end position="20"/>
    </location>
</feature>
<dbReference type="Pfam" id="PF01497">
    <property type="entry name" value="Peripla_BP_2"/>
    <property type="match status" value="1"/>
</dbReference>
<dbReference type="PROSITE" id="PS51257">
    <property type="entry name" value="PROKAR_LIPOPROTEIN"/>
    <property type="match status" value="1"/>
</dbReference>
<dbReference type="Gene3D" id="3.40.50.1980">
    <property type="entry name" value="Nitrogenase molybdenum iron protein domain"/>
    <property type="match status" value="2"/>
</dbReference>
<dbReference type="InterPro" id="IPR002491">
    <property type="entry name" value="ABC_transptr_periplasmic_BD"/>
</dbReference>
<name>A0ABP9GB93_9ACTN</name>
<dbReference type="EMBL" id="BAABIK010000007">
    <property type="protein sequence ID" value="GAA4936397.1"/>
    <property type="molecule type" value="Genomic_DNA"/>
</dbReference>
<evidence type="ECO:0000256" key="3">
    <source>
        <dbReference type="ARBA" id="ARBA00022448"/>
    </source>
</evidence>
<dbReference type="Proteomes" id="UP001499993">
    <property type="component" value="Unassembled WGS sequence"/>
</dbReference>
<keyword evidence="4 6" id="KW-0732">Signal</keyword>
<accession>A0ABP9GB93</accession>
<comment type="caution">
    <text evidence="8">The sequence shown here is derived from an EMBL/GenBank/DDBJ whole genome shotgun (WGS) entry which is preliminary data.</text>
</comment>
<feature type="chain" id="PRO_5045157207" evidence="6">
    <location>
        <begin position="21"/>
        <end position="348"/>
    </location>
</feature>
<gene>
    <name evidence="8" type="ORF">GCM10023224_16530</name>
</gene>
<dbReference type="InterPro" id="IPR051313">
    <property type="entry name" value="Bact_iron-sidero_bind"/>
</dbReference>
<dbReference type="PROSITE" id="PS50983">
    <property type="entry name" value="FE_B12_PBP"/>
    <property type="match status" value="1"/>
</dbReference>
<dbReference type="SUPFAM" id="SSF53807">
    <property type="entry name" value="Helical backbone' metal receptor"/>
    <property type="match status" value="1"/>
</dbReference>
<proteinExistence type="inferred from homology"/>
<dbReference type="CDD" id="cd01146">
    <property type="entry name" value="FhuD"/>
    <property type="match status" value="1"/>
</dbReference>
<organism evidence="8 9">
    <name type="scientific">Streptomonospora halophila</name>
    <dbReference type="NCBI Taxonomy" id="427369"/>
    <lineage>
        <taxon>Bacteria</taxon>
        <taxon>Bacillati</taxon>
        <taxon>Actinomycetota</taxon>
        <taxon>Actinomycetes</taxon>
        <taxon>Streptosporangiales</taxon>
        <taxon>Nocardiopsidaceae</taxon>
        <taxon>Streptomonospora</taxon>
    </lineage>
</organism>
<feature type="domain" description="Fe/B12 periplasmic-binding" evidence="7">
    <location>
        <begin position="64"/>
        <end position="340"/>
    </location>
</feature>
<evidence type="ECO:0000256" key="5">
    <source>
        <dbReference type="SAM" id="MobiDB-lite"/>
    </source>
</evidence>
<evidence type="ECO:0000313" key="9">
    <source>
        <dbReference type="Proteomes" id="UP001499993"/>
    </source>
</evidence>
<evidence type="ECO:0000313" key="8">
    <source>
        <dbReference type="EMBL" id="GAA4936397.1"/>
    </source>
</evidence>
<feature type="region of interest" description="Disordered" evidence="5">
    <location>
        <begin position="27"/>
        <end position="58"/>
    </location>
</feature>
<keyword evidence="3" id="KW-0813">Transport</keyword>
<evidence type="ECO:0000259" key="7">
    <source>
        <dbReference type="PROSITE" id="PS50983"/>
    </source>
</evidence>
<protein>
    <submittedName>
        <fullName evidence="8">Iron-siderophore ABC transporter substrate-binding protein</fullName>
    </submittedName>
</protein>
<comment type="similarity">
    <text evidence="2">Belongs to the bacterial solute-binding protein 8 family.</text>
</comment>
<dbReference type="PANTHER" id="PTHR30532:SF24">
    <property type="entry name" value="FERRIC ENTEROBACTIN-BINDING PERIPLASMIC PROTEIN FEPB"/>
    <property type="match status" value="1"/>
</dbReference>
<comment type="subcellular location">
    <subcellularLocation>
        <location evidence="1">Cell envelope</location>
    </subcellularLocation>
</comment>